<organism evidence="1 2">
    <name type="scientific">Penicillium subrubescens</name>
    <dbReference type="NCBI Taxonomy" id="1316194"/>
    <lineage>
        <taxon>Eukaryota</taxon>
        <taxon>Fungi</taxon>
        <taxon>Dikarya</taxon>
        <taxon>Ascomycota</taxon>
        <taxon>Pezizomycotina</taxon>
        <taxon>Eurotiomycetes</taxon>
        <taxon>Eurotiomycetidae</taxon>
        <taxon>Eurotiales</taxon>
        <taxon>Aspergillaceae</taxon>
        <taxon>Penicillium</taxon>
    </lineage>
</organism>
<dbReference type="AlphaFoldDB" id="A0A1Q5UEZ0"/>
<sequence>MPSGPGKFSISEDSTVGAGQVETNVVVWAQALPGAFNKARNATIFTHLETWYSQQELGAAFEATAQF</sequence>
<dbReference type="Proteomes" id="UP000186955">
    <property type="component" value="Unassembled WGS sequence"/>
</dbReference>
<dbReference type="EMBL" id="MNBE01000308">
    <property type="protein sequence ID" value="OKP11036.1"/>
    <property type="molecule type" value="Genomic_DNA"/>
</dbReference>
<comment type="caution">
    <text evidence="1">The sequence shown here is derived from an EMBL/GenBank/DDBJ whole genome shotgun (WGS) entry which is preliminary data.</text>
</comment>
<proteinExistence type="predicted"/>
<keyword evidence="2" id="KW-1185">Reference proteome</keyword>
<name>A0A1Q5UEZ0_9EURO</name>
<evidence type="ECO:0000313" key="2">
    <source>
        <dbReference type="Proteomes" id="UP000186955"/>
    </source>
</evidence>
<evidence type="ECO:0000313" key="1">
    <source>
        <dbReference type="EMBL" id="OKP11036.1"/>
    </source>
</evidence>
<reference evidence="1 2" key="1">
    <citation type="submission" date="2016-10" db="EMBL/GenBank/DDBJ databases">
        <title>Genome sequence of the ascomycete fungus Penicillium subrubescens.</title>
        <authorList>
            <person name="De Vries R.P."/>
            <person name="Peng M."/>
            <person name="Dilokpimol A."/>
            <person name="Hilden K."/>
            <person name="Makela M.R."/>
            <person name="Grigoriev I."/>
            <person name="Riley R."/>
            <person name="Granchi Z."/>
        </authorList>
    </citation>
    <scope>NUCLEOTIDE SEQUENCE [LARGE SCALE GENOMIC DNA]</scope>
    <source>
        <strain evidence="1 2">CBS 132785</strain>
    </source>
</reference>
<protein>
    <submittedName>
        <fullName evidence="1">Uncharacterized protein</fullName>
    </submittedName>
</protein>
<dbReference type="OrthoDB" id="5280080at2759"/>
<gene>
    <name evidence="1" type="ORF">PENSUB_3557</name>
</gene>
<accession>A0A1Q5UEZ0</accession>